<evidence type="ECO:0000313" key="5">
    <source>
        <dbReference type="EMBL" id="KIX11457.1"/>
    </source>
</evidence>
<evidence type="ECO:0000313" key="6">
    <source>
        <dbReference type="Proteomes" id="UP000032233"/>
    </source>
</evidence>
<sequence length="161" mass="17412">MTFGDNPLENGGLKQRLTTLLEPVVRSEGLVLVELAFSGDGKGQILRLFVDRPEGGVTIDECALLSRQISDLLDVEDPIVGKYSLEVSSPGLTRALKTPVEFQVFAGRAAKMTVRDDDGRTKTVKGVLKGMQEGDVLIEVQGKIRAFSIEQVAKAKLDLNG</sequence>
<dbReference type="InterPro" id="IPR028998">
    <property type="entry name" value="RimP_C"/>
</dbReference>
<dbReference type="EMBL" id="AZAC01000056">
    <property type="protein sequence ID" value="KIX11457.1"/>
    <property type="molecule type" value="Genomic_DNA"/>
</dbReference>
<dbReference type="FunFam" id="3.30.300.70:FF:000001">
    <property type="entry name" value="Ribosome maturation factor RimP"/>
    <property type="match status" value="1"/>
</dbReference>
<proteinExistence type="inferred from homology"/>
<dbReference type="PANTHER" id="PTHR33867:SF1">
    <property type="entry name" value="RIBOSOME MATURATION FACTOR RIMP"/>
    <property type="match status" value="1"/>
</dbReference>
<dbReference type="GO" id="GO:0000028">
    <property type="term" value="P:ribosomal small subunit assembly"/>
    <property type="evidence" value="ECO:0007669"/>
    <property type="project" value="TreeGrafter"/>
</dbReference>
<protein>
    <recommendedName>
        <fullName evidence="3">Ribosome maturation factor RimP</fullName>
    </recommendedName>
</protein>
<dbReference type="CDD" id="cd01734">
    <property type="entry name" value="YlxS_C"/>
    <property type="match status" value="1"/>
</dbReference>
<dbReference type="InterPro" id="IPR003728">
    <property type="entry name" value="Ribosome_maturation_RimP"/>
</dbReference>
<evidence type="ECO:0000256" key="3">
    <source>
        <dbReference type="HAMAP-Rule" id="MF_01077"/>
    </source>
</evidence>
<dbReference type="Pfam" id="PF02576">
    <property type="entry name" value="RimP_N"/>
    <property type="match status" value="1"/>
</dbReference>
<dbReference type="InterPro" id="IPR028989">
    <property type="entry name" value="RimP_N"/>
</dbReference>
<dbReference type="HAMAP" id="MF_01077">
    <property type="entry name" value="RimP"/>
    <property type="match status" value="1"/>
</dbReference>
<keyword evidence="2 3" id="KW-0690">Ribosome biogenesis</keyword>
<dbReference type="InterPro" id="IPR035956">
    <property type="entry name" value="RimP_N_sf"/>
</dbReference>
<gene>
    <name evidence="3" type="primary">rimP</name>
    <name evidence="5" type="ORF">X474_24760</name>
</gene>
<comment type="function">
    <text evidence="3">Required for maturation of 30S ribosomal subunits.</text>
</comment>
<comment type="similarity">
    <text evidence="3">Belongs to the RimP family.</text>
</comment>
<dbReference type="Gene3D" id="3.30.300.70">
    <property type="entry name" value="RimP-like superfamily, N-terminal"/>
    <property type="match status" value="1"/>
</dbReference>
<dbReference type="PATRIC" id="fig|1429043.3.peg.5238"/>
<comment type="caution">
    <text evidence="5">The sequence shown here is derived from an EMBL/GenBank/DDBJ whole genome shotgun (WGS) entry which is preliminary data.</text>
</comment>
<name>A0A0D2G9C3_9BACT</name>
<dbReference type="FunCoup" id="A0A0D2G9C3">
    <property type="interactions" value="329"/>
</dbReference>
<dbReference type="PANTHER" id="PTHR33867">
    <property type="entry name" value="RIBOSOME MATURATION FACTOR RIMP"/>
    <property type="match status" value="1"/>
</dbReference>
<reference evidence="5 6" key="1">
    <citation type="submission" date="2013-11" db="EMBL/GenBank/DDBJ databases">
        <title>Metagenomic analysis of a methanogenic consortium involved in long chain n-alkane degradation.</title>
        <authorList>
            <person name="Davidova I.A."/>
            <person name="Callaghan A.V."/>
            <person name="Wawrik B."/>
            <person name="Pruitt S."/>
            <person name="Marks C."/>
            <person name="Duncan K.E."/>
            <person name="Suflita J.M."/>
        </authorList>
    </citation>
    <scope>NUCLEOTIDE SEQUENCE [LARGE SCALE GENOMIC DNA]</scope>
    <source>
        <strain evidence="5 6">SPR</strain>
    </source>
</reference>
<dbReference type="SUPFAM" id="SSF75420">
    <property type="entry name" value="YhbC-like, N-terminal domain"/>
    <property type="match status" value="1"/>
</dbReference>
<accession>A0A0D2G9C3</accession>
<feature type="domain" description="Ribosome maturation factor RimP N-terminal" evidence="4">
    <location>
        <begin position="20"/>
        <end position="92"/>
    </location>
</feature>
<dbReference type="RefSeq" id="WP_044352078.1">
    <property type="nucleotide sequence ID" value="NZ_AZAC01000056.1"/>
</dbReference>
<dbReference type="GO" id="GO:0005829">
    <property type="term" value="C:cytosol"/>
    <property type="evidence" value="ECO:0007669"/>
    <property type="project" value="TreeGrafter"/>
</dbReference>
<dbReference type="STRING" id="1429043.X474_24760"/>
<evidence type="ECO:0000256" key="2">
    <source>
        <dbReference type="ARBA" id="ARBA00022517"/>
    </source>
</evidence>
<dbReference type="SUPFAM" id="SSF74942">
    <property type="entry name" value="YhbC-like, C-terminal domain"/>
    <property type="match status" value="1"/>
</dbReference>
<dbReference type="Proteomes" id="UP000032233">
    <property type="component" value="Unassembled WGS sequence"/>
</dbReference>
<keyword evidence="1 3" id="KW-0963">Cytoplasm</keyword>
<comment type="subcellular location">
    <subcellularLocation>
        <location evidence="3">Cytoplasm</location>
    </subcellularLocation>
</comment>
<evidence type="ECO:0000259" key="4">
    <source>
        <dbReference type="Pfam" id="PF02576"/>
    </source>
</evidence>
<dbReference type="AlphaFoldDB" id="A0A0D2G9C3"/>
<dbReference type="GO" id="GO:0006412">
    <property type="term" value="P:translation"/>
    <property type="evidence" value="ECO:0007669"/>
    <property type="project" value="TreeGrafter"/>
</dbReference>
<dbReference type="InterPro" id="IPR036847">
    <property type="entry name" value="RimP_C_sf"/>
</dbReference>
<keyword evidence="6" id="KW-1185">Reference proteome</keyword>
<dbReference type="InParanoid" id="A0A0D2G9C3"/>
<organism evidence="5 6">
    <name type="scientific">Dethiosulfatarculus sandiegensis</name>
    <dbReference type="NCBI Taxonomy" id="1429043"/>
    <lineage>
        <taxon>Bacteria</taxon>
        <taxon>Pseudomonadati</taxon>
        <taxon>Thermodesulfobacteriota</taxon>
        <taxon>Desulfarculia</taxon>
        <taxon>Desulfarculales</taxon>
        <taxon>Desulfarculaceae</taxon>
        <taxon>Dethiosulfatarculus</taxon>
    </lineage>
</organism>
<evidence type="ECO:0000256" key="1">
    <source>
        <dbReference type="ARBA" id="ARBA00022490"/>
    </source>
</evidence>